<keyword evidence="2" id="KW-1185">Reference proteome</keyword>
<sequence>MLGDLIRSAAVDEDKTRAYLSTGSGMTIGGRIKIVAMFGLVPNYVIIACERIAEIRNRAAHFDGRIGQGLGFDTSFRDRDGKAINETRKHVIEALRSMDLKIGCKGSDDPEKVKDDFKNCCIQIVFHLAGYIELCKEEKGGERKGMKELYWLPLEEIMRQYSEASGSPAP</sequence>
<dbReference type="Proteomes" id="UP000609651">
    <property type="component" value="Unassembled WGS sequence"/>
</dbReference>
<comment type="caution">
    <text evidence="1">The sequence shown here is derived from an EMBL/GenBank/DDBJ whole genome shotgun (WGS) entry which is preliminary data.</text>
</comment>
<protein>
    <submittedName>
        <fullName evidence="1">Uncharacterized protein</fullName>
    </submittedName>
</protein>
<proteinExistence type="predicted"/>
<reference evidence="1 2" key="1">
    <citation type="journal article" date="2020" name="Syst. Appl. Microbiol.">
        <title>Alienimonas chondri sp. nov., a novel planctomycete isolated from the biofilm of the red alga Chondrus crispus.</title>
        <authorList>
            <person name="Vitorino I."/>
            <person name="Albuquerque L."/>
            <person name="Wiegand S."/>
            <person name="Kallscheuer N."/>
            <person name="da Costa M.S."/>
            <person name="Lobo-da-Cunha A."/>
            <person name="Jogler C."/>
            <person name="Lage O.M."/>
        </authorList>
    </citation>
    <scope>NUCLEOTIDE SEQUENCE [LARGE SCALE GENOMIC DNA]</scope>
    <source>
        <strain evidence="1 2">LzC2</strain>
    </source>
</reference>
<organism evidence="1 2">
    <name type="scientific">Alienimonas chondri</name>
    <dbReference type="NCBI Taxonomy" id="2681879"/>
    <lineage>
        <taxon>Bacteria</taxon>
        <taxon>Pseudomonadati</taxon>
        <taxon>Planctomycetota</taxon>
        <taxon>Planctomycetia</taxon>
        <taxon>Planctomycetales</taxon>
        <taxon>Planctomycetaceae</taxon>
        <taxon>Alienimonas</taxon>
    </lineage>
</organism>
<dbReference type="EMBL" id="WTPX01000007">
    <property type="protein sequence ID" value="NNJ24365.1"/>
    <property type="molecule type" value="Genomic_DNA"/>
</dbReference>
<name>A0ABX1VA32_9PLAN</name>
<gene>
    <name evidence="1" type="ORF">LzC2_04220</name>
</gene>
<accession>A0ABX1VA32</accession>
<evidence type="ECO:0000313" key="1">
    <source>
        <dbReference type="EMBL" id="NNJ24365.1"/>
    </source>
</evidence>
<evidence type="ECO:0000313" key="2">
    <source>
        <dbReference type="Proteomes" id="UP000609651"/>
    </source>
</evidence>